<dbReference type="Gene3D" id="1.10.10.1320">
    <property type="entry name" value="Anti-sigma factor, zinc-finger domain"/>
    <property type="match status" value="1"/>
</dbReference>
<dbReference type="AlphaFoldDB" id="A0A1Y1QNV1"/>
<dbReference type="Proteomes" id="UP000192491">
    <property type="component" value="Unassembled WGS sequence"/>
</dbReference>
<protein>
    <recommendedName>
        <fullName evidence="4">Zinc-finger domain-containing protein</fullName>
    </recommendedName>
</protein>
<comment type="caution">
    <text evidence="2">The sequence shown here is derived from an EMBL/GenBank/DDBJ whole genome shotgun (WGS) entry which is preliminary data.</text>
</comment>
<dbReference type="InterPro" id="IPR041916">
    <property type="entry name" value="Anti_sigma_zinc_sf"/>
</dbReference>
<organism evidence="2 3">
    <name type="scientific">Thiothrix lacustris</name>
    <dbReference type="NCBI Taxonomy" id="525917"/>
    <lineage>
        <taxon>Bacteria</taxon>
        <taxon>Pseudomonadati</taxon>
        <taxon>Pseudomonadota</taxon>
        <taxon>Gammaproteobacteria</taxon>
        <taxon>Thiotrichales</taxon>
        <taxon>Thiotrichaceae</taxon>
        <taxon>Thiothrix</taxon>
    </lineage>
</organism>
<sequence length="252" mass="28237">MSLFPQGDPIEEARLLLPWYITGKLSEAEREFVERMLAQHPSLQAEHRDELAMVGLIRNNASLLQLSTMDSTPQRLDKLMKRIEREARHAEPPAVVPAEPAPIPRKPSTQVKPSWADFLRQLIPSATWLTPANAVFATLLVIQAGLLGWFSQSSLAPGSESIYVSASVSEAPTTVAVTKGMTLLVGFRDEAQIQQLRQFLHQWNAHIIDGPDNNDLFRLQVRDVPAADQRSEVILEQMQQDQNVIAFIGREF</sequence>
<reference evidence="2 3" key="1">
    <citation type="submission" date="2017-01" db="EMBL/GenBank/DDBJ databases">
        <title>Novel large sulfur bacteria in the metagenomes of groundwater-fed chemosynthetic microbial mats in the Lake Huron basin.</title>
        <authorList>
            <person name="Sharrar A.M."/>
            <person name="Flood B.E."/>
            <person name="Bailey J.V."/>
            <person name="Jones D.S."/>
            <person name="Biddanda B."/>
            <person name="Ruberg S.A."/>
            <person name="Marcus D.N."/>
            <person name="Dick G.J."/>
        </authorList>
    </citation>
    <scope>NUCLEOTIDE SEQUENCE [LARGE SCALE GENOMIC DNA]</scope>
    <source>
        <strain evidence="2">A8</strain>
    </source>
</reference>
<gene>
    <name evidence="2" type="ORF">BWK73_20660</name>
</gene>
<evidence type="ECO:0008006" key="4">
    <source>
        <dbReference type="Google" id="ProtNLM"/>
    </source>
</evidence>
<proteinExistence type="predicted"/>
<evidence type="ECO:0000313" key="3">
    <source>
        <dbReference type="Proteomes" id="UP000192491"/>
    </source>
</evidence>
<accession>A0A1Y1QNV1</accession>
<name>A0A1Y1QNV1_9GAMM</name>
<feature type="region of interest" description="Disordered" evidence="1">
    <location>
        <begin position="87"/>
        <end position="109"/>
    </location>
</feature>
<dbReference type="EMBL" id="MTEJ01000116">
    <property type="protein sequence ID" value="OQX10307.1"/>
    <property type="molecule type" value="Genomic_DNA"/>
</dbReference>
<evidence type="ECO:0000256" key="1">
    <source>
        <dbReference type="SAM" id="MobiDB-lite"/>
    </source>
</evidence>
<evidence type="ECO:0000313" key="2">
    <source>
        <dbReference type="EMBL" id="OQX10307.1"/>
    </source>
</evidence>